<feature type="transmembrane region" description="Helical" evidence="7">
    <location>
        <begin position="75"/>
        <end position="93"/>
    </location>
</feature>
<reference evidence="9" key="1">
    <citation type="submission" date="2019-10" db="EMBL/GenBank/DDBJ databases">
        <authorList>
            <consortium name="PulseNet: The National Subtyping Network for Foodborne Disease Surveillance"/>
            <person name="Tarr C.L."/>
            <person name="Trees E."/>
            <person name="Katz L.S."/>
            <person name="Carleton-Romer H.A."/>
            <person name="Stroika S."/>
            <person name="Kucerova Z."/>
            <person name="Roache K.F."/>
            <person name="Sabol A.L."/>
            <person name="Besser J."/>
            <person name="Gerner-Smidt P."/>
        </authorList>
    </citation>
    <scope>NUCLEOTIDE SEQUENCE</scope>
    <source>
        <strain evidence="9">PNUSAS100866</strain>
    </source>
</reference>
<keyword evidence="6 7" id="KW-0472">Membrane</keyword>
<evidence type="ECO:0000256" key="3">
    <source>
        <dbReference type="ARBA" id="ARBA00022519"/>
    </source>
</evidence>
<evidence type="ECO:0000256" key="4">
    <source>
        <dbReference type="ARBA" id="ARBA00022692"/>
    </source>
</evidence>
<gene>
    <name evidence="9" type="ORF">GC469_24340</name>
</gene>
<comment type="caution">
    <text evidence="9">The sequence shown here is derived from an EMBL/GenBank/DDBJ whole genome shotgun (WGS) entry which is preliminary data.</text>
</comment>
<organism evidence="9">
    <name type="scientific">Salmonella enterica</name>
    <name type="common">Salmonella choleraesuis</name>
    <dbReference type="NCBI Taxonomy" id="28901"/>
    <lineage>
        <taxon>Bacteria</taxon>
        <taxon>Pseudomonadati</taxon>
        <taxon>Pseudomonadota</taxon>
        <taxon>Gammaproteobacteria</taxon>
        <taxon>Enterobacterales</taxon>
        <taxon>Enterobacteriaceae</taxon>
        <taxon>Salmonella</taxon>
    </lineage>
</organism>
<evidence type="ECO:0000256" key="6">
    <source>
        <dbReference type="ARBA" id="ARBA00023136"/>
    </source>
</evidence>
<feature type="transmembrane region" description="Helical" evidence="7">
    <location>
        <begin position="37"/>
        <end position="63"/>
    </location>
</feature>
<keyword evidence="5 7" id="KW-1133">Transmembrane helix</keyword>
<keyword evidence="4 7" id="KW-0812">Transmembrane</keyword>
<feature type="transmembrane region" description="Helical" evidence="7">
    <location>
        <begin position="204"/>
        <end position="227"/>
    </location>
</feature>
<evidence type="ECO:0000256" key="1">
    <source>
        <dbReference type="ARBA" id="ARBA00004429"/>
    </source>
</evidence>
<feature type="transmembrane region" description="Helical" evidence="7">
    <location>
        <begin position="265"/>
        <end position="282"/>
    </location>
</feature>
<feature type="transmembrane region" description="Helical" evidence="7">
    <location>
        <begin position="99"/>
        <end position="123"/>
    </location>
</feature>
<evidence type="ECO:0000256" key="7">
    <source>
        <dbReference type="SAM" id="Phobius"/>
    </source>
</evidence>
<evidence type="ECO:0000259" key="8">
    <source>
        <dbReference type="PROSITE" id="PS50850"/>
    </source>
</evidence>
<dbReference type="PROSITE" id="PS50850">
    <property type="entry name" value="MFS"/>
    <property type="match status" value="1"/>
</dbReference>
<evidence type="ECO:0000256" key="5">
    <source>
        <dbReference type="ARBA" id="ARBA00022989"/>
    </source>
</evidence>
<dbReference type="Gene3D" id="1.20.1250.20">
    <property type="entry name" value="MFS general substrate transporter like domains"/>
    <property type="match status" value="1"/>
</dbReference>
<sequence>MFRTLTPSIYLISLGAFALGMASYSTAGLLPMIGETFSIPIAIAAQVVTAFTLAYAIGSPICVTLIPAHMHRTGILAALAVFVISNIASALSNSFTSLLFFRAISGISAGVYLAMGISASVLISNSEKRGKEISLIMGGMASGTVLGVPLCLLVANYTNWTSALWIISFLGLISLTGLYLKLPDLPPTRTIPLRSRLSLLLDKRVFTILTVSLLAAIASLGMYTFVAPLVKGTGYSVTPYLWVWGIGGVLGSFFIGALMGIIKNTVLTMGIMIILSASLFSIPLSLSLGPWFIMLPIAIWGAVGWALQVPQNSELIAVREKYGDGNLAVALNESSLYLGSAIGTISGGLMLLQQWPVRILALCAGAVAIIGALFNLLNFRK</sequence>
<feature type="transmembrane region" description="Helical" evidence="7">
    <location>
        <begin position="357"/>
        <end position="377"/>
    </location>
</feature>
<protein>
    <submittedName>
        <fullName evidence="9">MFS transporter</fullName>
    </submittedName>
</protein>
<keyword evidence="3" id="KW-0997">Cell inner membrane</keyword>
<comment type="subcellular location">
    <subcellularLocation>
        <location evidence="1">Cell inner membrane</location>
        <topology evidence="1">Multi-pass membrane protein</topology>
    </subcellularLocation>
</comment>
<feature type="transmembrane region" description="Helical" evidence="7">
    <location>
        <begin position="239"/>
        <end position="258"/>
    </location>
</feature>
<dbReference type="Pfam" id="PF07690">
    <property type="entry name" value="MFS_1"/>
    <property type="match status" value="1"/>
</dbReference>
<feature type="domain" description="Major facilitator superfamily (MFS) profile" evidence="8">
    <location>
        <begin position="8"/>
        <end position="381"/>
    </location>
</feature>
<keyword evidence="2" id="KW-1003">Cell membrane</keyword>
<evidence type="ECO:0000256" key="2">
    <source>
        <dbReference type="ARBA" id="ARBA00022475"/>
    </source>
</evidence>
<dbReference type="InterPro" id="IPR036259">
    <property type="entry name" value="MFS_trans_sf"/>
</dbReference>
<dbReference type="InterPro" id="IPR011701">
    <property type="entry name" value="MFS"/>
</dbReference>
<dbReference type="PANTHER" id="PTHR43124:SF10">
    <property type="entry name" value="PURINE EFFLUX PUMP PBUE"/>
    <property type="match status" value="1"/>
</dbReference>
<dbReference type="EMBL" id="AAMGRQ010000064">
    <property type="protein sequence ID" value="EDH1796441.1"/>
    <property type="molecule type" value="Genomic_DNA"/>
</dbReference>
<dbReference type="InterPro" id="IPR050189">
    <property type="entry name" value="MFS_Efflux_Transporters"/>
</dbReference>
<dbReference type="AlphaFoldDB" id="A0A633DM27"/>
<proteinExistence type="predicted"/>
<feature type="transmembrane region" description="Helical" evidence="7">
    <location>
        <begin position="163"/>
        <end position="183"/>
    </location>
</feature>
<evidence type="ECO:0000313" key="9">
    <source>
        <dbReference type="EMBL" id="EDH1796441.1"/>
    </source>
</evidence>
<dbReference type="GO" id="GO:0005886">
    <property type="term" value="C:plasma membrane"/>
    <property type="evidence" value="ECO:0007669"/>
    <property type="project" value="UniProtKB-SubCell"/>
</dbReference>
<accession>A0A633DM27</accession>
<dbReference type="PANTHER" id="PTHR43124">
    <property type="entry name" value="PURINE EFFLUX PUMP PBUE"/>
    <property type="match status" value="1"/>
</dbReference>
<name>A0A633DM27_SALER</name>
<dbReference type="InterPro" id="IPR020846">
    <property type="entry name" value="MFS_dom"/>
</dbReference>
<dbReference type="GO" id="GO:0022857">
    <property type="term" value="F:transmembrane transporter activity"/>
    <property type="evidence" value="ECO:0007669"/>
    <property type="project" value="InterPro"/>
</dbReference>
<dbReference type="SUPFAM" id="SSF103473">
    <property type="entry name" value="MFS general substrate transporter"/>
    <property type="match status" value="1"/>
</dbReference>
<feature type="transmembrane region" description="Helical" evidence="7">
    <location>
        <begin position="135"/>
        <end position="157"/>
    </location>
</feature>
<dbReference type="CDD" id="cd17324">
    <property type="entry name" value="MFS_NepI_like"/>
    <property type="match status" value="1"/>
</dbReference>